<dbReference type="InterPro" id="IPR036188">
    <property type="entry name" value="FAD/NAD-bd_sf"/>
</dbReference>
<feature type="domain" description="FAD/NAD(P)-binding" evidence="8">
    <location>
        <begin position="23"/>
        <end position="309"/>
    </location>
</feature>
<keyword evidence="3" id="KW-0274">FAD</keyword>
<dbReference type="PANTHER" id="PTHR48105">
    <property type="entry name" value="THIOREDOXIN REDUCTASE 1-RELATED-RELATED"/>
    <property type="match status" value="1"/>
</dbReference>
<name>A0A1I1CZ69_BREAD</name>
<evidence type="ECO:0000256" key="2">
    <source>
        <dbReference type="ARBA" id="ARBA00022630"/>
    </source>
</evidence>
<keyword evidence="10" id="KW-1185">Reference proteome</keyword>
<dbReference type="SUPFAM" id="SSF51905">
    <property type="entry name" value="FAD/NAD(P)-binding domain"/>
    <property type="match status" value="1"/>
</dbReference>
<dbReference type="PRINTS" id="PR00368">
    <property type="entry name" value="FADPNR"/>
</dbReference>
<dbReference type="Proteomes" id="UP000240042">
    <property type="component" value="Unassembled WGS sequence"/>
</dbReference>
<evidence type="ECO:0000256" key="7">
    <source>
        <dbReference type="SAM" id="Phobius"/>
    </source>
</evidence>
<gene>
    <name evidence="9" type="ORF">SAMN02745150_00052</name>
</gene>
<organism evidence="9 10">
    <name type="scientific">Brevinema andersonii</name>
    <dbReference type="NCBI Taxonomy" id="34097"/>
    <lineage>
        <taxon>Bacteria</taxon>
        <taxon>Pseudomonadati</taxon>
        <taxon>Spirochaetota</taxon>
        <taxon>Spirochaetia</taxon>
        <taxon>Brevinematales</taxon>
        <taxon>Brevinemataceae</taxon>
        <taxon>Brevinema</taxon>
    </lineage>
</organism>
<dbReference type="PROSITE" id="PS00573">
    <property type="entry name" value="PYRIDINE_REDOX_2"/>
    <property type="match status" value="1"/>
</dbReference>
<dbReference type="OrthoDB" id="9806179at2"/>
<dbReference type="PRINTS" id="PR00469">
    <property type="entry name" value="PNDRDTASEII"/>
</dbReference>
<keyword evidence="7" id="KW-0812">Transmembrane</keyword>
<evidence type="ECO:0000256" key="3">
    <source>
        <dbReference type="ARBA" id="ARBA00022827"/>
    </source>
</evidence>
<dbReference type="Gene3D" id="3.50.50.60">
    <property type="entry name" value="FAD/NAD(P)-binding domain"/>
    <property type="match status" value="2"/>
</dbReference>
<reference evidence="10" key="1">
    <citation type="submission" date="2016-10" db="EMBL/GenBank/DDBJ databases">
        <authorList>
            <person name="Varghese N."/>
            <person name="Submissions S."/>
        </authorList>
    </citation>
    <scope>NUCLEOTIDE SEQUENCE [LARGE SCALE GENOMIC DNA]</scope>
    <source>
        <strain evidence="10">ATCC 43811</strain>
    </source>
</reference>
<evidence type="ECO:0000313" key="10">
    <source>
        <dbReference type="Proteomes" id="UP000240042"/>
    </source>
</evidence>
<evidence type="ECO:0000256" key="6">
    <source>
        <dbReference type="ARBA" id="ARBA00023284"/>
    </source>
</evidence>
<sequence length="324" mass="34503">MDLNLNLSSFKVSKNMLDPQIVYDVIIIGGGPAGLNAALYASRKKMFTAIITEDIGGQITQSTSIENWLGTKQQKSDVLVNMFYEHVLEYHPVIAKNTKVVSMDVHDEIKKVSCSDGNIYQALSIIIASGKSPRKLGVSKESELTGKGVAYCTTCDGPAFAGKKVAVVGGGNSGVEAALDMLGYANEVVIIQDIDRLSADPVLVDRIIADPRISVEYQAKVLAFEGDSILSGIKILDKVSQEEKIILVDGVFIEIGLVPSSSFAPESLKNPQGEIIIDAFCATNIPGIFACGDVSIVPFKQVVIAAGEGAKAALSAFSYVLNKK</sequence>
<protein>
    <submittedName>
        <fullName evidence="9">Alkyl hydroperoxide reductase subunit F</fullName>
    </submittedName>
</protein>
<evidence type="ECO:0000256" key="1">
    <source>
        <dbReference type="ARBA" id="ARBA00009333"/>
    </source>
</evidence>
<dbReference type="RefSeq" id="WP_092316956.1">
    <property type="nucleotide sequence ID" value="NZ_FOKY01000001.1"/>
</dbReference>
<evidence type="ECO:0000256" key="5">
    <source>
        <dbReference type="ARBA" id="ARBA00023157"/>
    </source>
</evidence>
<dbReference type="EMBL" id="FOKY01000001">
    <property type="protein sequence ID" value="SFB67356.1"/>
    <property type="molecule type" value="Genomic_DNA"/>
</dbReference>
<dbReference type="InterPro" id="IPR008255">
    <property type="entry name" value="Pyr_nucl-diS_OxRdtase_2_AS"/>
</dbReference>
<dbReference type="InterPro" id="IPR050097">
    <property type="entry name" value="Ferredoxin-NADP_redctase_2"/>
</dbReference>
<keyword evidence="7" id="KW-1133">Transmembrane helix</keyword>
<dbReference type="InterPro" id="IPR023753">
    <property type="entry name" value="FAD/NAD-binding_dom"/>
</dbReference>
<dbReference type="STRING" id="34097.SAMN02745150_00052"/>
<comment type="similarity">
    <text evidence="1">Belongs to the class-II pyridine nucleotide-disulfide oxidoreductase family.</text>
</comment>
<keyword evidence="5" id="KW-1015">Disulfide bond</keyword>
<evidence type="ECO:0000259" key="8">
    <source>
        <dbReference type="Pfam" id="PF07992"/>
    </source>
</evidence>
<keyword evidence="6" id="KW-0676">Redox-active center</keyword>
<evidence type="ECO:0000313" key="9">
    <source>
        <dbReference type="EMBL" id="SFB67356.1"/>
    </source>
</evidence>
<dbReference type="GO" id="GO:0016668">
    <property type="term" value="F:oxidoreductase activity, acting on a sulfur group of donors, NAD(P) as acceptor"/>
    <property type="evidence" value="ECO:0007669"/>
    <property type="project" value="UniProtKB-ARBA"/>
</dbReference>
<feature type="transmembrane region" description="Helical" evidence="7">
    <location>
        <begin position="20"/>
        <end position="41"/>
    </location>
</feature>
<keyword evidence="4" id="KW-0560">Oxidoreductase</keyword>
<dbReference type="AlphaFoldDB" id="A0A1I1CZ69"/>
<proteinExistence type="inferred from homology"/>
<keyword evidence="7" id="KW-0472">Membrane</keyword>
<accession>A0A1I1CZ69</accession>
<dbReference type="Pfam" id="PF07992">
    <property type="entry name" value="Pyr_redox_2"/>
    <property type="match status" value="1"/>
</dbReference>
<evidence type="ECO:0000256" key="4">
    <source>
        <dbReference type="ARBA" id="ARBA00023002"/>
    </source>
</evidence>
<keyword evidence="2" id="KW-0285">Flavoprotein</keyword>